<keyword evidence="3 5" id="KW-0807">Transducer</keyword>
<reference evidence="10 11" key="1">
    <citation type="submission" date="2016-10" db="EMBL/GenBank/DDBJ databases">
        <authorList>
            <person name="de Groot N.N."/>
        </authorList>
    </citation>
    <scope>NUCLEOTIDE SEQUENCE [LARGE SCALE GENOMIC DNA]</scope>
    <source>
        <strain evidence="10 11">CGMCC 1.9157</strain>
    </source>
</reference>
<evidence type="ECO:0000256" key="6">
    <source>
        <dbReference type="SAM" id="Phobius"/>
    </source>
</evidence>
<keyword evidence="6" id="KW-0472">Membrane</keyword>
<protein>
    <submittedName>
        <fullName evidence="10">HAMP domain-containing protein</fullName>
    </submittedName>
</protein>
<gene>
    <name evidence="10" type="ORF">SAMN04488056_103160</name>
</gene>
<name>A0A1I5EF05_9HYPH</name>
<dbReference type="Gene3D" id="1.10.287.950">
    <property type="entry name" value="Methyl-accepting chemotaxis protein"/>
    <property type="match status" value="1"/>
</dbReference>
<feature type="transmembrane region" description="Helical" evidence="6">
    <location>
        <begin position="21"/>
        <end position="41"/>
    </location>
</feature>
<dbReference type="SMART" id="SM00304">
    <property type="entry name" value="HAMP"/>
    <property type="match status" value="1"/>
</dbReference>
<dbReference type="PROSITE" id="PS50885">
    <property type="entry name" value="HAMP"/>
    <property type="match status" value="1"/>
</dbReference>
<dbReference type="STRING" id="655353.SAMN04488056_103160"/>
<dbReference type="GO" id="GO:0004888">
    <property type="term" value="F:transmembrane signaling receptor activity"/>
    <property type="evidence" value="ECO:0007669"/>
    <property type="project" value="InterPro"/>
</dbReference>
<comment type="subcellular location">
    <subcellularLocation>
        <location evidence="1">Cell inner membrane</location>
        <topology evidence="1">Multi-pass membrane protein</topology>
    </subcellularLocation>
</comment>
<keyword evidence="2" id="KW-1003">Cell membrane</keyword>
<dbReference type="GO" id="GO:0005886">
    <property type="term" value="C:plasma membrane"/>
    <property type="evidence" value="ECO:0007669"/>
    <property type="project" value="UniProtKB-SubCell"/>
</dbReference>
<feature type="domain" description="HAMP" evidence="9">
    <location>
        <begin position="312"/>
        <end position="365"/>
    </location>
</feature>
<evidence type="ECO:0000259" key="8">
    <source>
        <dbReference type="PROSITE" id="PS50192"/>
    </source>
</evidence>
<keyword evidence="2" id="KW-0997">Cell inner membrane</keyword>
<dbReference type="GO" id="GO:0007165">
    <property type="term" value="P:signal transduction"/>
    <property type="evidence" value="ECO:0007669"/>
    <property type="project" value="UniProtKB-KW"/>
</dbReference>
<accession>A0A1I5EF05</accession>
<dbReference type="Proteomes" id="UP000199236">
    <property type="component" value="Unassembled WGS sequence"/>
</dbReference>
<dbReference type="InterPro" id="IPR003660">
    <property type="entry name" value="HAMP_dom"/>
</dbReference>
<dbReference type="Pfam" id="PF00672">
    <property type="entry name" value="HAMP"/>
    <property type="match status" value="1"/>
</dbReference>
<dbReference type="OrthoDB" id="3289104at2"/>
<dbReference type="EMBL" id="FOVR01000003">
    <property type="protein sequence ID" value="SFO10122.1"/>
    <property type="molecule type" value="Genomic_DNA"/>
</dbReference>
<evidence type="ECO:0000256" key="5">
    <source>
        <dbReference type="PROSITE-ProRule" id="PRU00284"/>
    </source>
</evidence>
<dbReference type="InterPro" id="IPR004090">
    <property type="entry name" value="Chemotax_Me-accpt_rcpt"/>
</dbReference>
<feature type="transmembrane region" description="Helical" evidence="6">
    <location>
        <begin position="290"/>
        <end position="310"/>
    </location>
</feature>
<evidence type="ECO:0000313" key="11">
    <source>
        <dbReference type="Proteomes" id="UP000199236"/>
    </source>
</evidence>
<feature type="domain" description="Methyl-accepting transducer" evidence="7">
    <location>
        <begin position="412"/>
        <end position="631"/>
    </location>
</feature>
<keyword evidence="6" id="KW-1133">Transmembrane helix</keyword>
<dbReference type="InterPro" id="IPR004089">
    <property type="entry name" value="MCPsignal_dom"/>
</dbReference>
<evidence type="ECO:0000259" key="9">
    <source>
        <dbReference type="PROSITE" id="PS50885"/>
    </source>
</evidence>
<evidence type="ECO:0000259" key="7">
    <source>
        <dbReference type="PROSITE" id="PS50111"/>
    </source>
</evidence>
<dbReference type="AlphaFoldDB" id="A0A1I5EF05"/>
<dbReference type="SUPFAM" id="SSF58104">
    <property type="entry name" value="Methyl-accepting chemotaxis protein (MCP) signaling domain"/>
    <property type="match status" value="1"/>
</dbReference>
<dbReference type="PRINTS" id="PR00260">
    <property type="entry name" value="CHEMTRNSDUCR"/>
</dbReference>
<dbReference type="GO" id="GO:0006935">
    <property type="term" value="P:chemotaxis"/>
    <property type="evidence" value="ECO:0007669"/>
    <property type="project" value="InterPro"/>
</dbReference>
<proteinExistence type="inferred from homology"/>
<dbReference type="PROSITE" id="PS50192">
    <property type="entry name" value="T_SNARE"/>
    <property type="match status" value="1"/>
</dbReference>
<dbReference type="Gene3D" id="6.10.340.10">
    <property type="match status" value="1"/>
</dbReference>
<keyword evidence="6" id="KW-0812">Transmembrane</keyword>
<organism evidence="10 11">
    <name type="scientific">Cohaesibacter marisflavi</name>
    <dbReference type="NCBI Taxonomy" id="655353"/>
    <lineage>
        <taxon>Bacteria</taxon>
        <taxon>Pseudomonadati</taxon>
        <taxon>Pseudomonadota</taxon>
        <taxon>Alphaproteobacteria</taxon>
        <taxon>Hyphomicrobiales</taxon>
        <taxon>Cohaesibacteraceae</taxon>
    </lineage>
</organism>
<dbReference type="RefSeq" id="WP_090070721.1">
    <property type="nucleotide sequence ID" value="NZ_FOVR01000003.1"/>
</dbReference>
<evidence type="ECO:0000256" key="3">
    <source>
        <dbReference type="ARBA" id="ARBA00023224"/>
    </source>
</evidence>
<dbReference type="PANTHER" id="PTHR32089">
    <property type="entry name" value="METHYL-ACCEPTING CHEMOTAXIS PROTEIN MCPB"/>
    <property type="match status" value="1"/>
</dbReference>
<evidence type="ECO:0000256" key="2">
    <source>
        <dbReference type="ARBA" id="ARBA00022519"/>
    </source>
</evidence>
<comment type="similarity">
    <text evidence="4">Belongs to the methyl-accepting chemotaxis (MCP) protein family.</text>
</comment>
<dbReference type="InterPro" id="IPR000727">
    <property type="entry name" value="T_SNARE_dom"/>
</dbReference>
<evidence type="ECO:0000256" key="1">
    <source>
        <dbReference type="ARBA" id="ARBA00004429"/>
    </source>
</evidence>
<evidence type="ECO:0000313" key="10">
    <source>
        <dbReference type="EMBL" id="SFO10122.1"/>
    </source>
</evidence>
<dbReference type="SMART" id="SM00283">
    <property type="entry name" value="MA"/>
    <property type="match status" value="1"/>
</dbReference>
<keyword evidence="11" id="KW-1185">Reference proteome</keyword>
<dbReference type="Pfam" id="PF00015">
    <property type="entry name" value="MCPsignal"/>
    <property type="match status" value="1"/>
</dbReference>
<sequence length="661" mass="72094">MFKKSARFLKFSQSLKISHRIIALTVVCLLGVVILGTTNYVGSNMRTAAIKEGEVANSIKDIVQQVNLSVLNMRSNASSFQTVNDRKFAVRFDLAYEDAVNLLDQINEVDIYGTTNESVAELREALADDQKSFHKIVEKTKEIGFSDYSGMRGELNAIASDVDKTIRNTRSQQLLVLQLEMRHLEKDYLKTGAADILSDLKDKQKEMNNTLATAMLSSEVRASITKDVTSYTETISNIQTANNDLFRMTAEMNSLYNTMSFKFATIRELANKSSEQAEHKLSQIDKQVTLIFISTLFGSAVLTILLAFFLGRSIVVPIRNIISSMNNLAEGDRQSEIPYAGLRNEIGDIAKAVEVFRQNAIERERLKTTTEKEQEERLRRQQRMEELIEQFRELAQHAMQAVANKTKGMEEIASTLSANSTQTSTQADTVERSSNEAQEHFQAVAAAAEQLTASINEIGRQTESSSTVIQKAVSTATAADQKISSLANAAQQVGEVVTMIQNIAEQTNLLALNATIEAARAGEAGRGFAVVAAEVKELANQTSKATEEISGQISAIQSETNDAVEAIRAITQTMTEVGSTSNTIAAAVEEQGSATENISENVQRAAAGAANITENIGSVAEAASANLDSAQSVLTVSHEMLQQTDELQTLVNQFLDDVAAA</sequence>
<evidence type="ECO:0000256" key="4">
    <source>
        <dbReference type="ARBA" id="ARBA00029447"/>
    </source>
</evidence>
<dbReference type="PANTHER" id="PTHR32089:SF112">
    <property type="entry name" value="LYSOZYME-LIKE PROTEIN-RELATED"/>
    <property type="match status" value="1"/>
</dbReference>
<feature type="domain" description="T-SNARE coiled-coil homology" evidence="8">
    <location>
        <begin position="557"/>
        <end position="619"/>
    </location>
</feature>
<dbReference type="PROSITE" id="PS50111">
    <property type="entry name" value="CHEMOTAXIS_TRANSDUC_2"/>
    <property type="match status" value="1"/>
</dbReference>